<gene>
    <name evidence="1" type="ORF">CLIB1444_02S17172</name>
</gene>
<sequence>MFKSLRFIRFNSTSTLVSKSIKSSVTTPASNNVNGIEKSKGTGVVFMNMGGPSTVSETYDFLLRLFSDGDLIPFGPFQSILGKFIARRRTPEIEKHYEEIGGGSPIRYWSEYQCDKVCKILDQTSPETGPHKPYVAFRYANPLTDETLKKMKNDGITRAVAFSQYPQFSYSTTGSSMNELYRETQKIDPENSITWSFIDRWPKNKGFIDAFTDHIESKIQEFKNEGKNTDNVVILFSAHSLPMQIVNRGDSYPAEVAATVYAIMENLKFKYPYRLVWQSKVGPSPWLGAQTAKIVGKLEKDDSVEGILLVPVAFTSDHIETLHELDIELVEDLVYPEKVKRAESMNGNEKFIQGLADLVKDHLESGKCHSNQLALDHVLSRQYSKDTFHHPDEIFGK</sequence>
<keyword evidence="2" id="KW-1185">Reference proteome</keyword>
<accession>A0ACA9Y4I0</accession>
<proteinExistence type="predicted"/>
<dbReference type="EMBL" id="CALSDN010000002">
    <property type="protein sequence ID" value="CAH6719817.1"/>
    <property type="molecule type" value="Genomic_DNA"/>
</dbReference>
<protein>
    <submittedName>
        <fullName evidence="1">Ferrochelatase, mitochondrial</fullName>
    </submittedName>
</protein>
<reference evidence="1" key="1">
    <citation type="submission" date="2022-06" db="EMBL/GenBank/DDBJ databases">
        <authorList>
            <person name="Legras J.-L."/>
            <person name="Devillers H."/>
            <person name="Grondin C."/>
        </authorList>
    </citation>
    <scope>NUCLEOTIDE SEQUENCE</scope>
    <source>
        <strain evidence="1">CLIB 1444</strain>
    </source>
</reference>
<evidence type="ECO:0000313" key="1">
    <source>
        <dbReference type="EMBL" id="CAH6719817.1"/>
    </source>
</evidence>
<organism evidence="1 2">
    <name type="scientific">[Candida] jaroonii</name>
    <dbReference type="NCBI Taxonomy" id="467808"/>
    <lineage>
        <taxon>Eukaryota</taxon>
        <taxon>Fungi</taxon>
        <taxon>Dikarya</taxon>
        <taxon>Ascomycota</taxon>
        <taxon>Saccharomycotina</taxon>
        <taxon>Pichiomycetes</taxon>
        <taxon>Debaryomycetaceae</taxon>
        <taxon>Yamadazyma</taxon>
    </lineage>
</organism>
<comment type="caution">
    <text evidence="1">The sequence shown here is derived from an EMBL/GenBank/DDBJ whole genome shotgun (WGS) entry which is preliminary data.</text>
</comment>
<dbReference type="Proteomes" id="UP001152531">
    <property type="component" value="Unassembled WGS sequence"/>
</dbReference>
<name>A0ACA9Y4I0_9ASCO</name>
<evidence type="ECO:0000313" key="2">
    <source>
        <dbReference type="Proteomes" id="UP001152531"/>
    </source>
</evidence>